<name>A0A017HN61_9RHOB</name>
<dbReference type="RefSeq" id="WP_051521215.1">
    <property type="nucleotide sequence ID" value="NZ_KK088569.1"/>
</dbReference>
<dbReference type="EMBL" id="AOSK01000064">
    <property type="protein sequence ID" value="EYD75922.1"/>
    <property type="molecule type" value="Genomic_DNA"/>
</dbReference>
<evidence type="ECO:0000259" key="1">
    <source>
        <dbReference type="Pfam" id="PF03992"/>
    </source>
</evidence>
<dbReference type="InterPro" id="IPR007138">
    <property type="entry name" value="ABM_dom"/>
</dbReference>
<proteinExistence type="predicted"/>
<feature type="domain" description="ABM" evidence="1">
    <location>
        <begin position="5"/>
        <end position="59"/>
    </location>
</feature>
<organism evidence="2 3">
    <name type="scientific">Rubellimicrobium mesophilum DSM 19309</name>
    <dbReference type="NCBI Taxonomy" id="442562"/>
    <lineage>
        <taxon>Bacteria</taxon>
        <taxon>Pseudomonadati</taxon>
        <taxon>Pseudomonadota</taxon>
        <taxon>Alphaproteobacteria</taxon>
        <taxon>Rhodobacterales</taxon>
        <taxon>Roseobacteraceae</taxon>
        <taxon>Rubellimicrobium</taxon>
    </lineage>
</organism>
<dbReference type="STRING" id="442562.Rumeso_02540"/>
<dbReference type="Pfam" id="PF03992">
    <property type="entry name" value="ABM"/>
    <property type="match status" value="1"/>
</dbReference>
<dbReference type="AlphaFoldDB" id="A0A017HN61"/>
<accession>A0A017HN61</accession>
<protein>
    <recommendedName>
        <fullName evidence="1">ABM domain-containing protein</fullName>
    </recommendedName>
</protein>
<comment type="caution">
    <text evidence="2">The sequence shown here is derived from an EMBL/GenBank/DDBJ whole genome shotgun (WGS) entry which is preliminary data.</text>
</comment>
<evidence type="ECO:0000313" key="2">
    <source>
        <dbReference type="EMBL" id="EYD75922.1"/>
    </source>
</evidence>
<dbReference type="OrthoDB" id="7066176at2"/>
<gene>
    <name evidence="2" type="ORF">Rumeso_02540</name>
</gene>
<sequence length="110" mass="12491">MEACNVIRMRVKPEYEEEFLRINDNPGHDVEHGLRTSLLVRTGERTYCFVGQWDSLEALATSGPVVVRELDRVSHMLEDLGDGKGCLEPISGEVVARRRYPELPGEYWSG</sequence>
<keyword evidence="3" id="KW-1185">Reference proteome</keyword>
<reference evidence="2 3" key="1">
    <citation type="submission" date="2013-02" db="EMBL/GenBank/DDBJ databases">
        <authorList>
            <person name="Fiebig A."/>
            <person name="Goeker M."/>
            <person name="Klenk H.-P.P."/>
        </authorList>
    </citation>
    <scope>NUCLEOTIDE SEQUENCE [LARGE SCALE GENOMIC DNA]</scope>
    <source>
        <strain evidence="2 3">DSM 19309</strain>
    </source>
</reference>
<dbReference type="HOGENOM" id="CLU_178544_0_0_5"/>
<evidence type="ECO:0000313" key="3">
    <source>
        <dbReference type="Proteomes" id="UP000019666"/>
    </source>
</evidence>
<dbReference type="Proteomes" id="UP000019666">
    <property type="component" value="Unassembled WGS sequence"/>
</dbReference>